<dbReference type="NCBIfam" id="TIGR03083">
    <property type="entry name" value="maleylpyruvate isomerase family mycothiol-dependent enzyme"/>
    <property type="match status" value="1"/>
</dbReference>
<dbReference type="EMBL" id="JBFPJR010000028">
    <property type="protein sequence ID" value="MEX0428901.1"/>
    <property type="molecule type" value="Genomic_DNA"/>
</dbReference>
<reference evidence="2 3" key="1">
    <citation type="submission" date="2024-07" db="EMBL/GenBank/DDBJ databases">
        <authorList>
            <person name="Lee S."/>
            <person name="Kang M."/>
        </authorList>
    </citation>
    <scope>NUCLEOTIDE SEQUENCE [LARGE SCALE GENOMIC DNA]</scope>
    <source>
        <strain evidence="2 3">DS6</strain>
    </source>
</reference>
<dbReference type="Gene3D" id="3.30.1050.20">
    <property type="match status" value="1"/>
</dbReference>
<protein>
    <submittedName>
        <fullName evidence="2">Maleylpyruvate isomerase family mycothiol-dependent enzyme</fullName>
    </submittedName>
</protein>
<evidence type="ECO:0000259" key="1">
    <source>
        <dbReference type="Pfam" id="PF11716"/>
    </source>
</evidence>
<dbReference type="SUPFAM" id="SSF55718">
    <property type="entry name" value="SCP-like"/>
    <property type="match status" value="1"/>
</dbReference>
<organism evidence="2 3">
    <name type="scientific">Nocardioides eburneus</name>
    <dbReference type="NCBI Taxonomy" id="3231482"/>
    <lineage>
        <taxon>Bacteria</taxon>
        <taxon>Bacillati</taxon>
        <taxon>Actinomycetota</taxon>
        <taxon>Actinomycetes</taxon>
        <taxon>Propionibacteriales</taxon>
        <taxon>Nocardioidaceae</taxon>
        <taxon>Nocardioides</taxon>
    </lineage>
</organism>
<name>A0ABV3T122_9ACTN</name>
<accession>A0ABV3T122</accession>
<comment type="caution">
    <text evidence="2">The sequence shown here is derived from an EMBL/GenBank/DDBJ whole genome shotgun (WGS) entry which is preliminary data.</text>
</comment>
<dbReference type="Proteomes" id="UP001556631">
    <property type="component" value="Unassembled WGS sequence"/>
</dbReference>
<dbReference type="InterPro" id="IPR024344">
    <property type="entry name" value="MDMPI_metal-binding"/>
</dbReference>
<keyword evidence="3" id="KW-1185">Reference proteome</keyword>
<evidence type="ECO:0000313" key="3">
    <source>
        <dbReference type="Proteomes" id="UP001556631"/>
    </source>
</evidence>
<feature type="domain" description="Mycothiol-dependent maleylpyruvate isomerase metal-binding" evidence="1">
    <location>
        <begin position="13"/>
        <end position="150"/>
    </location>
</feature>
<keyword evidence="2" id="KW-0413">Isomerase</keyword>
<dbReference type="InterPro" id="IPR017517">
    <property type="entry name" value="Maleyloyr_isom"/>
</dbReference>
<sequence>MTDQRALLSLLDGATDRLLRTVHALPDEAFAEPSALPAWRRAHVVAHLALNGEALAAALAGVAVGQEVAMYPSQEARDAGIAELAATSPALLRSRLRTAVRGFSGALSLVPPDAMETVIHRLPGSERTFRPADAVGMRLRETEIHHADLAASYAHTDWDRTFAEHLVATVAARETAPFVVRATDTGEEWTTAGGTGPVVSGTVADLGWWLTGRGGEDRLEVSGGPMPTIGKW</sequence>
<dbReference type="Pfam" id="PF11716">
    <property type="entry name" value="MDMPI_N"/>
    <property type="match status" value="1"/>
</dbReference>
<proteinExistence type="predicted"/>
<dbReference type="RefSeq" id="WP_367994867.1">
    <property type="nucleotide sequence ID" value="NZ_JBFPJR010000028.1"/>
</dbReference>
<dbReference type="InterPro" id="IPR036527">
    <property type="entry name" value="SCP2_sterol-bd_dom_sf"/>
</dbReference>
<dbReference type="Gene3D" id="1.20.120.450">
    <property type="entry name" value="dinb family like domain"/>
    <property type="match status" value="1"/>
</dbReference>
<gene>
    <name evidence="2" type="ORF">AB3X52_14835</name>
</gene>
<dbReference type="InterPro" id="IPR034660">
    <property type="entry name" value="DinB/YfiT-like"/>
</dbReference>
<dbReference type="SUPFAM" id="SSF109854">
    <property type="entry name" value="DinB/YfiT-like putative metalloenzymes"/>
    <property type="match status" value="1"/>
</dbReference>
<dbReference type="GO" id="GO:0016853">
    <property type="term" value="F:isomerase activity"/>
    <property type="evidence" value="ECO:0007669"/>
    <property type="project" value="UniProtKB-KW"/>
</dbReference>
<evidence type="ECO:0000313" key="2">
    <source>
        <dbReference type="EMBL" id="MEX0428901.1"/>
    </source>
</evidence>